<sequence length="141" mass="15489">MNAQSLFSAHAEVFPVNVPAAGTVVALLRTRGGISGKGEILIAREFSSPHTRRYFLLRISKQHSPKLFSAHAEVFPTHADTDEKQGTLLRTRGGISNILTAKTDDPGSSPHTRRYFLRPGRQTRPQALFSAHAEVFPTEPS</sequence>
<dbReference type="Proteomes" id="UP000006698">
    <property type="component" value="Chromosome"/>
</dbReference>
<gene>
    <name evidence="1" type="ordered locus">cgR_6047</name>
</gene>
<protein>
    <submittedName>
        <fullName evidence="1">Uncharacterized protein</fullName>
    </submittedName>
</protein>
<proteinExistence type="predicted"/>
<accession>A0AB72VF22</accession>
<name>A0AB72VF22_CORGB</name>
<organism evidence="1">
    <name type="scientific">Corynebacterium glutamicum (strain R)</name>
    <dbReference type="NCBI Taxonomy" id="340322"/>
    <lineage>
        <taxon>Bacteria</taxon>
        <taxon>Bacillati</taxon>
        <taxon>Actinomycetota</taxon>
        <taxon>Actinomycetes</taxon>
        <taxon>Mycobacteriales</taxon>
        <taxon>Corynebacteriaceae</taxon>
        <taxon>Corynebacterium</taxon>
    </lineage>
</organism>
<dbReference type="EMBL" id="AP009044">
    <property type="protein sequence ID" value="BAQ21109.1"/>
    <property type="molecule type" value="Genomic_DNA"/>
</dbReference>
<dbReference type="AlphaFoldDB" id="A0AB72VF22"/>
<evidence type="ECO:0000313" key="1">
    <source>
        <dbReference type="EMBL" id="BAQ21109.1"/>
    </source>
</evidence>
<dbReference type="KEGG" id="cgt:cgR_6047"/>
<reference evidence="1" key="1">
    <citation type="journal article" date="2007" name="Microbiology">
        <title>Comparative analysis of the Corynebacterium glutamicum group and complete genome sequence of strain R.</title>
        <authorList>
            <person name="Yukawa H."/>
            <person name="Omumasaba C.A."/>
            <person name="Nonaka H."/>
            <person name="Kos P."/>
            <person name="Okai N."/>
            <person name="Suzuki N."/>
            <person name="Suda M."/>
            <person name="Tsuge Y."/>
            <person name="Watanabe J."/>
            <person name="Ikeda Y."/>
            <person name="Vertes A.A."/>
            <person name="Inui M."/>
        </authorList>
    </citation>
    <scope>NUCLEOTIDE SEQUENCE</scope>
    <source>
        <strain evidence="1">R</strain>
    </source>
</reference>